<keyword evidence="3" id="KW-1185">Reference proteome</keyword>
<reference evidence="3" key="1">
    <citation type="journal article" date="2019" name="Int. J. Syst. Evol. Microbiol.">
        <title>The Global Catalogue of Microorganisms (GCM) 10K type strain sequencing project: providing services to taxonomists for standard genome sequencing and annotation.</title>
        <authorList>
            <consortium name="The Broad Institute Genomics Platform"/>
            <consortium name="The Broad Institute Genome Sequencing Center for Infectious Disease"/>
            <person name="Wu L."/>
            <person name="Ma J."/>
        </authorList>
    </citation>
    <scope>NUCLEOTIDE SEQUENCE [LARGE SCALE GENOMIC DNA]</scope>
    <source>
        <strain evidence="3">JCM 16908</strain>
    </source>
</reference>
<comment type="caution">
    <text evidence="2">The sequence shown here is derived from an EMBL/GenBank/DDBJ whole genome shotgun (WGS) entry which is preliminary data.</text>
</comment>
<evidence type="ECO:0000313" key="2">
    <source>
        <dbReference type="EMBL" id="GAA3790795.1"/>
    </source>
</evidence>
<name>A0ABP7HEG4_9ACTN</name>
<feature type="signal peptide" evidence="1">
    <location>
        <begin position="1"/>
        <end position="29"/>
    </location>
</feature>
<accession>A0ABP7HEG4</accession>
<evidence type="ECO:0000313" key="3">
    <source>
        <dbReference type="Proteomes" id="UP001500888"/>
    </source>
</evidence>
<dbReference type="EMBL" id="BAAAZR010000001">
    <property type="protein sequence ID" value="GAA3790795.1"/>
    <property type="molecule type" value="Genomic_DNA"/>
</dbReference>
<dbReference type="RefSeq" id="WP_344934112.1">
    <property type="nucleotide sequence ID" value="NZ_BAAAZR010000001.1"/>
</dbReference>
<keyword evidence="1" id="KW-0732">Signal</keyword>
<dbReference type="Proteomes" id="UP001500888">
    <property type="component" value="Unassembled WGS sequence"/>
</dbReference>
<protein>
    <recommendedName>
        <fullName evidence="4">ABC transporter substrate-binding protein</fullName>
    </recommendedName>
</protein>
<feature type="chain" id="PRO_5046657069" description="ABC transporter substrate-binding protein" evidence="1">
    <location>
        <begin position="30"/>
        <end position="187"/>
    </location>
</feature>
<evidence type="ECO:0008006" key="4">
    <source>
        <dbReference type="Google" id="ProtNLM"/>
    </source>
</evidence>
<evidence type="ECO:0000256" key="1">
    <source>
        <dbReference type="SAM" id="SignalP"/>
    </source>
</evidence>
<organism evidence="2 3">
    <name type="scientific">Sphaerisporangium flaviroseum</name>
    <dbReference type="NCBI Taxonomy" id="509199"/>
    <lineage>
        <taxon>Bacteria</taxon>
        <taxon>Bacillati</taxon>
        <taxon>Actinomycetota</taxon>
        <taxon>Actinomycetes</taxon>
        <taxon>Streptosporangiales</taxon>
        <taxon>Streptosporangiaceae</taxon>
        <taxon>Sphaerisporangium</taxon>
    </lineage>
</organism>
<gene>
    <name evidence="2" type="ORF">GCM10022226_07270</name>
</gene>
<sequence length="187" mass="18637">MNSQRIISVLAAAVTGAVLLLTATGPATADTTRSSTTSTQHAAAASVLDAPISGTFTDATGGTGTFAGTFTPTQFVDQGGDIAAVGTLTGTLTDSAGGVVGTVNQQATAPAAITLATCDILHLNLGPLDLNLLGLNVHLDRVVLDITASAVPGGLLGNLLCAIAHLLDPFQLSALLDVLNQILALLR</sequence>
<proteinExistence type="predicted"/>